<reference evidence="1" key="1">
    <citation type="submission" date="2018-02" db="EMBL/GenBank/DDBJ databases">
        <title>Rhizophora mucronata_Transcriptome.</title>
        <authorList>
            <person name="Meera S.P."/>
            <person name="Sreeshan A."/>
            <person name="Augustine A."/>
        </authorList>
    </citation>
    <scope>NUCLEOTIDE SEQUENCE</scope>
    <source>
        <tissue evidence="1">Leaf</tissue>
    </source>
</reference>
<protein>
    <submittedName>
        <fullName evidence="1">Uncharacterized protein</fullName>
    </submittedName>
</protein>
<organism evidence="1">
    <name type="scientific">Rhizophora mucronata</name>
    <name type="common">Asiatic mangrove</name>
    <dbReference type="NCBI Taxonomy" id="61149"/>
    <lineage>
        <taxon>Eukaryota</taxon>
        <taxon>Viridiplantae</taxon>
        <taxon>Streptophyta</taxon>
        <taxon>Embryophyta</taxon>
        <taxon>Tracheophyta</taxon>
        <taxon>Spermatophyta</taxon>
        <taxon>Magnoliopsida</taxon>
        <taxon>eudicotyledons</taxon>
        <taxon>Gunneridae</taxon>
        <taxon>Pentapetalae</taxon>
        <taxon>rosids</taxon>
        <taxon>fabids</taxon>
        <taxon>Malpighiales</taxon>
        <taxon>Rhizophoraceae</taxon>
        <taxon>Rhizophora</taxon>
    </lineage>
</organism>
<accession>A0A2P2PAN5</accession>
<name>A0A2P2PAN5_RHIMU</name>
<dbReference type="EMBL" id="GGEC01071331">
    <property type="protein sequence ID" value="MBX51815.1"/>
    <property type="molecule type" value="Transcribed_RNA"/>
</dbReference>
<proteinExistence type="predicted"/>
<evidence type="ECO:0000313" key="1">
    <source>
        <dbReference type="EMBL" id="MBX51815.1"/>
    </source>
</evidence>
<dbReference type="AlphaFoldDB" id="A0A2P2PAN5"/>
<sequence length="143" mass="16133">MLTVRIDAIDFVLSAELTNHIQELENKEALASGNSKAERRSRVLPLLEHQRLLRLLIPLRVLLRRPRNFLVAELHIHRCGRRVKRREKRNRGVAEGRLRGGSWIDLQGVRPAPLQSAGLLPSPYHCRAAAAAAATVPRLARHS</sequence>